<organism evidence="1 2">
    <name type="scientific">Acaulospora colombiana</name>
    <dbReference type="NCBI Taxonomy" id="27376"/>
    <lineage>
        <taxon>Eukaryota</taxon>
        <taxon>Fungi</taxon>
        <taxon>Fungi incertae sedis</taxon>
        <taxon>Mucoromycota</taxon>
        <taxon>Glomeromycotina</taxon>
        <taxon>Glomeromycetes</taxon>
        <taxon>Diversisporales</taxon>
        <taxon>Acaulosporaceae</taxon>
        <taxon>Acaulospora</taxon>
    </lineage>
</organism>
<keyword evidence="2" id="KW-1185">Reference proteome</keyword>
<reference evidence="1" key="1">
    <citation type="submission" date="2021-06" db="EMBL/GenBank/DDBJ databases">
        <authorList>
            <person name="Kallberg Y."/>
            <person name="Tangrot J."/>
            <person name="Rosling A."/>
        </authorList>
    </citation>
    <scope>NUCLEOTIDE SEQUENCE</scope>
    <source>
        <strain evidence="1">CL356</strain>
    </source>
</reference>
<gene>
    <name evidence="1" type="ORF">ACOLOM_LOCUS13093</name>
</gene>
<protein>
    <submittedName>
        <fullName evidence="1">2575_t:CDS:1</fullName>
    </submittedName>
</protein>
<dbReference type="EMBL" id="CAJVPT010057523">
    <property type="protein sequence ID" value="CAG8758679.1"/>
    <property type="molecule type" value="Genomic_DNA"/>
</dbReference>
<proteinExistence type="predicted"/>
<feature type="non-terminal residue" evidence="1">
    <location>
        <position position="1"/>
    </location>
</feature>
<sequence>DHPTDVVIAIDMESPKHQDTTPHGMVFTNATPTTATWNATSFQERSDQIVDVEFETEGGHFEEDGMMTGAEVEMTTAPTYGEEYEYEMTYDTGAADPGYEVEDAEVLDAEVLDAAHGAEPHVEGGFVPFVHEISETVFAPSHIAEPETLEASSYAPPPLNAAETQAPEHESKVEPLATNDHKNEAPVVSEAESTNPNPPEEATTVEPAQINLEAPIADRRPTPPADEQRAEVTASPSLAKLATEQEASLELKEPPPETSEVHVTEGGEEPEEVVAVPEETYDEGDA</sequence>
<name>A0ACA9QSQ9_9GLOM</name>
<dbReference type="Proteomes" id="UP000789525">
    <property type="component" value="Unassembled WGS sequence"/>
</dbReference>
<accession>A0ACA9QSQ9</accession>
<evidence type="ECO:0000313" key="1">
    <source>
        <dbReference type="EMBL" id="CAG8758679.1"/>
    </source>
</evidence>
<comment type="caution">
    <text evidence="1">The sequence shown here is derived from an EMBL/GenBank/DDBJ whole genome shotgun (WGS) entry which is preliminary data.</text>
</comment>
<evidence type="ECO:0000313" key="2">
    <source>
        <dbReference type="Proteomes" id="UP000789525"/>
    </source>
</evidence>